<evidence type="ECO:0000313" key="2">
    <source>
        <dbReference type="Proteomes" id="UP000290289"/>
    </source>
</evidence>
<proteinExistence type="predicted"/>
<gene>
    <name evidence="1" type="ORF">DVH24_004833</name>
</gene>
<comment type="caution">
    <text evidence="1">The sequence shown here is derived from an EMBL/GenBank/DDBJ whole genome shotgun (WGS) entry which is preliminary data.</text>
</comment>
<name>A0A498ID43_MALDO</name>
<organism evidence="1 2">
    <name type="scientific">Malus domestica</name>
    <name type="common">Apple</name>
    <name type="synonym">Pyrus malus</name>
    <dbReference type="NCBI Taxonomy" id="3750"/>
    <lineage>
        <taxon>Eukaryota</taxon>
        <taxon>Viridiplantae</taxon>
        <taxon>Streptophyta</taxon>
        <taxon>Embryophyta</taxon>
        <taxon>Tracheophyta</taxon>
        <taxon>Spermatophyta</taxon>
        <taxon>Magnoliopsida</taxon>
        <taxon>eudicotyledons</taxon>
        <taxon>Gunneridae</taxon>
        <taxon>Pentapetalae</taxon>
        <taxon>rosids</taxon>
        <taxon>fabids</taxon>
        <taxon>Rosales</taxon>
        <taxon>Rosaceae</taxon>
        <taxon>Amygdaloideae</taxon>
        <taxon>Maleae</taxon>
        <taxon>Malus</taxon>
    </lineage>
</organism>
<dbReference type="EMBL" id="RDQH01000338">
    <property type="protein sequence ID" value="RXH80919.1"/>
    <property type="molecule type" value="Genomic_DNA"/>
</dbReference>
<keyword evidence="2" id="KW-1185">Reference proteome</keyword>
<dbReference type="Proteomes" id="UP000290289">
    <property type="component" value="Chromosome 12"/>
</dbReference>
<dbReference type="AlphaFoldDB" id="A0A498ID43"/>
<reference evidence="1 2" key="1">
    <citation type="submission" date="2018-10" db="EMBL/GenBank/DDBJ databases">
        <title>A high-quality apple genome assembly.</title>
        <authorList>
            <person name="Hu J."/>
        </authorList>
    </citation>
    <scope>NUCLEOTIDE SEQUENCE [LARGE SCALE GENOMIC DNA]</scope>
    <source>
        <strain evidence="2">cv. HFTH1</strain>
        <tissue evidence="1">Young leaf</tissue>
    </source>
</reference>
<evidence type="ECO:0000313" key="1">
    <source>
        <dbReference type="EMBL" id="RXH80919.1"/>
    </source>
</evidence>
<protein>
    <submittedName>
        <fullName evidence="1">Uncharacterized protein</fullName>
    </submittedName>
</protein>
<sequence length="96" mass="10731">MGQLVRWRRPSFGVLKINCDGTWCGKTCKGGYGWRNGNAVVHAVASYVASHGGVFRWDALGLEFLFNILAEDCSNLRIKNNKIIRIAYKDGNSLVR</sequence>
<accession>A0A498ID43</accession>